<dbReference type="SUPFAM" id="SSF53474">
    <property type="entry name" value="alpha/beta-Hydrolases"/>
    <property type="match status" value="1"/>
</dbReference>
<dbReference type="RefSeq" id="WP_106590713.1">
    <property type="nucleotide sequence ID" value="NZ_PYGI01000003.1"/>
</dbReference>
<protein>
    <submittedName>
        <fullName evidence="3">Acetyl esterase/lipase</fullName>
    </submittedName>
</protein>
<dbReference type="Pfam" id="PF20434">
    <property type="entry name" value="BD-FAE"/>
    <property type="match status" value="1"/>
</dbReference>
<dbReference type="GO" id="GO:0016787">
    <property type="term" value="F:hydrolase activity"/>
    <property type="evidence" value="ECO:0007669"/>
    <property type="project" value="UniProtKB-KW"/>
</dbReference>
<proteinExistence type="predicted"/>
<evidence type="ECO:0000259" key="2">
    <source>
        <dbReference type="Pfam" id="PF20434"/>
    </source>
</evidence>
<dbReference type="InterPro" id="IPR029058">
    <property type="entry name" value="AB_hydrolase_fold"/>
</dbReference>
<reference evidence="3 4" key="1">
    <citation type="submission" date="2018-03" db="EMBL/GenBank/DDBJ databases">
        <title>Genomic Encyclopedia of Archaeal and Bacterial Type Strains, Phase II (KMG-II): from individual species to whole genera.</title>
        <authorList>
            <person name="Goeker M."/>
        </authorList>
    </citation>
    <scope>NUCLEOTIDE SEQUENCE [LARGE SCALE GENOMIC DNA]</scope>
    <source>
        <strain evidence="3 4">DSM 17586</strain>
    </source>
</reference>
<evidence type="ECO:0000313" key="4">
    <source>
        <dbReference type="Proteomes" id="UP000242133"/>
    </source>
</evidence>
<dbReference type="Proteomes" id="UP000242133">
    <property type="component" value="Unassembled WGS sequence"/>
</dbReference>
<dbReference type="OrthoDB" id="9771666at2"/>
<evidence type="ECO:0000256" key="1">
    <source>
        <dbReference type="ARBA" id="ARBA00022801"/>
    </source>
</evidence>
<organism evidence="3 4">
    <name type="scientific">Marinobacterium halophilum</name>
    <dbReference type="NCBI Taxonomy" id="267374"/>
    <lineage>
        <taxon>Bacteria</taxon>
        <taxon>Pseudomonadati</taxon>
        <taxon>Pseudomonadota</taxon>
        <taxon>Gammaproteobacteria</taxon>
        <taxon>Oceanospirillales</taxon>
        <taxon>Oceanospirillaceae</taxon>
        <taxon>Marinobacterium</taxon>
    </lineage>
</organism>
<keyword evidence="4" id="KW-1185">Reference proteome</keyword>
<name>A0A2P8F2F6_9GAMM</name>
<dbReference type="PANTHER" id="PTHR48081">
    <property type="entry name" value="AB HYDROLASE SUPERFAMILY PROTEIN C4A8.06C"/>
    <property type="match status" value="1"/>
</dbReference>
<dbReference type="InterPro" id="IPR050300">
    <property type="entry name" value="GDXG_lipolytic_enzyme"/>
</dbReference>
<dbReference type="AlphaFoldDB" id="A0A2P8F2F6"/>
<keyword evidence="1" id="KW-0378">Hydrolase</keyword>
<comment type="caution">
    <text evidence="3">The sequence shown here is derived from an EMBL/GenBank/DDBJ whole genome shotgun (WGS) entry which is preliminary data.</text>
</comment>
<dbReference type="Gene3D" id="3.40.50.1820">
    <property type="entry name" value="alpha/beta hydrolase"/>
    <property type="match status" value="1"/>
</dbReference>
<dbReference type="EMBL" id="PYGI01000003">
    <property type="protein sequence ID" value="PSL15897.1"/>
    <property type="molecule type" value="Genomic_DNA"/>
</dbReference>
<gene>
    <name evidence="3" type="ORF">CLV44_103181</name>
</gene>
<dbReference type="PROSITE" id="PS51257">
    <property type="entry name" value="PROKAR_LIPOPROTEIN"/>
    <property type="match status" value="1"/>
</dbReference>
<sequence length="279" mass="31153">MKALVLSIGALLLTGCTQLGLGVANLPAKFSDIRIVRDVAFGPEPWQRLDIYRPDAEGEYPVLVFFYGGRWTDGSKAMYPFVGEAFASQGYVTVIAEYRKYPEVRFPAFVQDGAQALAWVHDHIAPYGGNAERLYLAGHSAGAHIASLLVADAQYLAVYGKQPSIVRAFAGLAGPYDFVPDEDDLMDMFGPPDRYPQMQTTTFIDGTEPPMLLLWGEADTLVYRRNIDLLAAKVRTEGGQVEAHTYDGMDHVGILSSLTWFMRDRRPVFDDMLRFFERH</sequence>
<feature type="domain" description="BD-FAE-like" evidence="2">
    <location>
        <begin position="49"/>
        <end position="232"/>
    </location>
</feature>
<accession>A0A2P8F2F6</accession>
<dbReference type="PANTHER" id="PTHR48081:SF9">
    <property type="entry name" value="CARBOXYLESTERASE"/>
    <property type="match status" value="1"/>
</dbReference>
<dbReference type="InterPro" id="IPR049492">
    <property type="entry name" value="BD-FAE-like_dom"/>
</dbReference>
<evidence type="ECO:0000313" key="3">
    <source>
        <dbReference type="EMBL" id="PSL15897.1"/>
    </source>
</evidence>